<dbReference type="InterPro" id="IPR027417">
    <property type="entry name" value="P-loop_NTPase"/>
</dbReference>
<sequence length="213" mass="23608">MALRASHSLDAYCRYIDIPGVPVADTDECEQFYPDTVEPAEHHQLINTTLEKVEHGEIKRVMLFMPPGSAKSTYASVVFPTWFMGRNPSKNIISTSYGSDLAKKFGRKCRAITRSEAFEKVFNTTLNQDNQAVDNWSLTNGATYMAGGILSGITGNRADGLIIDDPVKGHEQAESDVFYPWVMKANQAGLKPVMVRNGTSSVFKHSVNGRMIR</sequence>
<organism evidence="1 2">
    <name type="scientific">Zooshikella harenae</name>
    <dbReference type="NCBI Taxonomy" id="2827238"/>
    <lineage>
        <taxon>Bacteria</taxon>
        <taxon>Pseudomonadati</taxon>
        <taxon>Pseudomonadota</taxon>
        <taxon>Gammaproteobacteria</taxon>
        <taxon>Oceanospirillales</taxon>
        <taxon>Zooshikellaceae</taxon>
        <taxon>Zooshikella</taxon>
    </lineage>
</organism>
<reference evidence="1 2" key="1">
    <citation type="submission" date="2021-04" db="EMBL/GenBank/DDBJ databases">
        <authorList>
            <person name="Pira H."/>
            <person name="Risdian C."/>
            <person name="Wink J."/>
        </authorList>
    </citation>
    <scope>NUCLEOTIDE SEQUENCE [LARGE SCALE GENOMIC DNA]</scope>
    <source>
        <strain evidence="1 2">WH53</strain>
    </source>
</reference>
<dbReference type="EMBL" id="JAGSOY010000098">
    <property type="protein sequence ID" value="MBU2713718.1"/>
    <property type="molecule type" value="Genomic_DNA"/>
</dbReference>
<proteinExistence type="predicted"/>
<evidence type="ECO:0000313" key="2">
    <source>
        <dbReference type="Proteomes" id="UP000690515"/>
    </source>
</evidence>
<dbReference type="Gene3D" id="3.40.50.300">
    <property type="entry name" value="P-loop containing nucleotide triphosphate hydrolases"/>
    <property type="match status" value="1"/>
</dbReference>
<gene>
    <name evidence="1" type="ORF">KCG35_21900</name>
</gene>
<keyword evidence="2" id="KW-1185">Reference proteome</keyword>
<protein>
    <submittedName>
        <fullName evidence="1">Terminase family protein</fullName>
    </submittedName>
</protein>
<comment type="caution">
    <text evidence="1">The sequence shown here is derived from an EMBL/GenBank/DDBJ whole genome shotgun (WGS) entry which is preliminary data.</text>
</comment>
<accession>A0ABS5ZIU7</accession>
<name>A0ABS5ZIU7_9GAMM</name>
<dbReference type="Proteomes" id="UP000690515">
    <property type="component" value="Unassembled WGS sequence"/>
</dbReference>
<dbReference type="Pfam" id="PF03237">
    <property type="entry name" value="Terminase_6N"/>
    <property type="match status" value="1"/>
</dbReference>
<dbReference type="RefSeq" id="WP_215822003.1">
    <property type="nucleotide sequence ID" value="NZ_JAGSOY010000098.1"/>
</dbReference>
<evidence type="ECO:0000313" key="1">
    <source>
        <dbReference type="EMBL" id="MBU2713718.1"/>
    </source>
</evidence>